<gene>
    <name evidence="1" type="ORF">LC586_01560</name>
</gene>
<proteinExistence type="predicted"/>
<keyword evidence="2" id="KW-1185">Reference proteome</keyword>
<organism evidence="1 2">
    <name type="scientific">Nostoc favosum CHAB5714</name>
    <dbReference type="NCBI Taxonomy" id="2780399"/>
    <lineage>
        <taxon>Bacteria</taxon>
        <taxon>Bacillati</taxon>
        <taxon>Cyanobacteriota</taxon>
        <taxon>Cyanophyceae</taxon>
        <taxon>Nostocales</taxon>
        <taxon>Nostocaceae</taxon>
        <taxon>Nostoc</taxon>
        <taxon>Nostoc favosum</taxon>
    </lineage>
</organism>
<evidence type="ECO:0000313" key="2">
    <source>
        <dbReference type="Proteomes" id="UP001199525"/>
    </source>
</evidence>
<comment type="caution">
    <text evidence="1">The sequence shown here is derived from an EMBL/GenBank/DDBJ whole genome shotgun (WGS) entry which is preliminary data.</text>
</comment>
<dbReference type="EMBL" id="JAIVFQ010000002">
    <property type="protein sequence ID" value="MCC5597959.1"/>
    <property type="molecule type" value="Genomic_DNA"/>
</dbReference>
<protein>
    <submittedName>
        <fullName evidence="1">Uncharacterized protein</fullName>
    </submittedName>
</protein>
<reference evidence="1 2" key="1">
    <citation type="journal article" date="2021" name="Microorganisms">
        <title>Genome Evolution of Filamentous Cyanobacterium Nostoc Species: From Facultative Symbiosis to Free Living.</title>
        <authorList>
            <person name="Huo D."/>
            <person name="Li H."/>
            <person name="Cai F."/>
            <person name="Guo X."/>
            <person name="Qiao Z."/>
            <person name="Wang W."/>
            <person name="Yu G."/>
            <person name="Li R."/>
        </authorList>
    </citation>
    <scope>NUCLEOTIDE SEQUENCE [LARGE SCALE GENOMIC DNA]</scope>
    <source>
        <strain evidence="1 2">CHAB 5714</strain>
    </source>
</reference>
<dbReference type="RefSeq" id="WP_229482634.1">
    <property type="nucleotide sequence ID" value="NZ_JAIVFQ010000002.1"/>
</dbReference>
<dbReference type="Proteomes" id="UP001199525">
    <property type="component" value="Unassembled WGS sequence"/>
</dbReference>
<sequence>MFYEGDRSCLGLLPFYLEPLTLRRYDLRVNAVVGCQFPLAGLWYLLSAGRLLSLPGLG</sequence>
<name>A0ABS8I2Y6_9NOSO</name>
<accession>A0ABS8I2Y6</accession>
<evidence type="ECO:0000313" key="1">
    <source>
        <dbReference type="EMBL" id="MCC5597959.1"/>
    </source>
</evidence>